<accession>A0ACB8ZLR5</accession>
<name>A0ACB8ZLR5_CICIN</name>
<reference evidence="1 2" key="2">
    <citation type="journal article" date="2022" name="Mol. Ecol. Resour.">
        <title>The genomes of chicory, endive, great burdock and yacon provide insights into Asteraceae paleo-polyploidization history and plant inulin production.</title>
        <authorList>
            <person name="Fan W."/>
            <person name="Wang S."/>
            <person name="Wang H."/>
            <person name="Wang A."/>
            <person name="Jiang F."/>
            <person name="Liu H."/>
            <person name="Zhao H."/>
            <person name="Xu D."/>
            <person name="Zhang Y."/>
        </authorList>
    </citation>
    <scope>NUCLEOTIDE SEQUENCE [LARGE SCALE GENOMIC DNA]</scope>
    <source>
        <strain evidence="2">cv. Punajuju</strain>
        <tissue evidence="1">Leaves</tissue>
    </source>
</reference>
<protein>
    <submittedName>
        <fullName evidence="1">Uncharacterized protein</fullName>
    </submittedName>
</protein>
<sequence length="288" mass="32823">MSLPPLPTSNQLINRAFRISRVCFGVRVYARKSPRLNILSSAEVDQRMDFDHNNKKPVVEDRLSSLPDELIHKILYCFDMKFVVQTCLLSSRWEFLWKSMPCLNFSSWQFRHLPEFAKFVTNVLSRRNHQTEVSSIKLDFHGAASQAPPTKAMKQKEARAQKKAKLAADIESDMKEFQALLEHGNLIVDQKEKAKAAFENIIAIFSKNIRIRSLLEKLPKRERAEIEARFSRHLEEAKAQRGSLLSEIVSSEEICAFEKLMSDYMSASSSSSTSVPTPSSTSSINPMP</sequence>
<evidence type="ECO:0000313" key="1">
    <source>
        <dbReference type="EMBL" id="KAI3698446.1"/>
    </source>
</evidence>
<dbReference type="Proteomes" id="UP001055811">
    <property type="component" value="Linkage Group LG08"/>
</dbReference>
<keyword evidence="2" id="KW-1185">Reference proteome</keyword>
<proteinExistence type="predicted"/>
<gene>
    <name evidence="1" type="ORF">L2E82_41996</name>
</gene>
<evidence type="ECO:0000313" key="2">
    <source>
        <dbReference type="Proteomes" id="UP001055811"/>
    </source>
</evidence>
<dbReference type="EMBL" id="CM042016">
    <property type="protein sequence ID" value="KAI3698446.1"/>
    <property type="molecule type" value="Genomic_DNA"/>
</dbReference>
<comment type="caution">
    <text evidence="1">The sequence shown here is derived from an EMBL/GenBank/DDBJ whole genome shotgun (WGS) entry which is preliminary data.</text>
</comment>
<organism evidence="1 2">
    <name type="scientific">Cichorium intybus</name>
    <name type="common">Chicory</name>
    <dbReference type="NCBI Taxonomy" id="13427"/>
    <lineage>
        <taxon>Eukaryota</taxon>
        <taxon>Viridiplantae</taxon>
        <taxon>Streptophyta</taxon>
        <taxon>Embryophyta</taxon>
        <taxon>Tracheophyta</taxon>
        <taxon>Spermatophyta</taxon>
        <taxon>Magnoliopsida</taxon>
        <taxon>eudicotyledons</taxon>
        <taxon>Gunneridae</taxon>
        <taxon>Pentapetalae</taxon>
        <taxon>asterids</taxon>
        <taxon>campanulids</taxon>
        <taxon>Asterales</taxon>
        <taxon>Asteraceae</taxon>
        <taxon>Cichorioideae</taxon>
        <taxon>Cichorieae</taxon>
        <taxon>Cichoriinae</taxon>
        <taxon>Cichorium</taxon>
    </lineage>
</organism>
<reference evidence="2" key="1">
    <citation type="journal article" date="2022" name="Mol. Ecol. Resour.">
        <title>The genomes of chicory, endive, great burdock and yacon provide insights into Asteraceae palaeo-polyploidization history and plant inulin production.</title>
        <authorList>
            <person name="Fan W."/>
            <person name="Wang S."/>
            <person name="Wang H."/>
            <person name="Wang A."/>
            <person name="Jiang F."/>
            <person name="Liu H."/>
            <person name="Zhao H."/>
            <person name="Xu D."/>
            <person name="Zhang Y."/>
        </authorList>
    </citation>
    <scope>NUCLEOTIDE SEQUENCE [LARGE SCALE GENOMIC DNA]</scope>
    <source>
        <strain evidence="2">cv. Punajuju</strain>
    </source>
</reference>